<evidence type="ECO:0000256" key="4">
    <source>
        <dbReference type="PIRSR" id="PIRSR000149-3"/>
    </source>
</evidence>
<dbReference type="GO" id="GO:0051287">
    <property type="term" value="F:NAD binding"/>
    <property type="evidence" value="ECO:0007669"/>
    <property type="project" value="InterPro"/>
</dbReference>
<accession>A0A366HDW6</accession>
<comment type="similarity">
    <text evidence="6">Belongs to the glyceraldehyde-3-phosphate dehydrogenase family.</text>
</comment>
<sequence>MTMNQSAGFFLQDEATQSNLLPQPQAASHSGQEAPGLRPGAFTAPVRLAINGYGRIGRCFLRALNESPFRNRFRIVAINEPADLASMAYLTRFDSTHGIFHGTVEQGADCLIVNGETISVTHASRPEDVDWQSLGIDMLVECSGRYGSRPELERFLKAGCPRVLLSHPGNSAADIDFTMVYGINHRQLQGGEQLVSNASCTTNAIVPVLQLLDDAFGIEQACLTTLHSVMNDQPLIDGYHSSDLRRTRSAMQSIVPVSTGLARGVERLLPQLAGKVQAKAIRVPTLNVSAIDLMANLTRSATPGALNALMMEAANARPGLAGYSDNPHASVDFNHNPCSFIVDGSQTRVNGTNLANLFVWFDNEWGFVNRMLEAAGIWAAKFRHA</sequence>
<dbReference type="PRINTS" id="PR00078">
    <property type="entry name" value="G3PDHDRGNASE"/>
</dbReference>
<evidence type="ECO:0000256" key="5">
    <source>
        <dbReference type="PIRSR" id="PIRSR000149-4"/>
    </source>
</evidence>
<organism evidence="8 9">
    <name type="scientific">Eoetvoesiella caeni</name>
    <dbReference type="NCBI Taxonomy" id="645616"/>
    <lineage>
        <taxon>Bacteria</taxon>
        <taxon>Pseudomonadati</taxon>
        <taxon>Pseudomonadota</taxon>
        <taxon>Betaproteobacteria</taxon>
        <taxon>Burkholderiales</taxon>
        <taxon>Alcaligenaceae</taxon>
        <taxon>Eoetvoesiella</taxon>
    </lineage>
</organism>
<dbReference type="InterPro" id="IPR036291">
    <property type="entry name" value="NAD(P)-bd_dom_sf"/>
</dbReference>
<dbReference type="Gene3D" id="3.40.50.720">
    <property type="entry name" value="NAD(P)-binding Rossmann-like Domain"/>
    <property type="match status" value="1"/>
</dbReference>
<feature type="domain" description="Glyceraldehyde 3-phosphate dehydrogenase NAD(P) binding" evidence="7">
    <location>
        <begin position="46"/>
        <end position="200"/>
    </location>
</feature>
<evidence type="ECO:0000256" key="1">
    <source>
        <dbReference type="ARBA" id="ARBA00011881"/>
    </source>
</evidence>
<evidence type="ECO:0000256" key="2">
    <source>
        <dbReference type="ARBA" id="ARBA00023002"/>
    </source>
</evidence>
<reference evidence="8 9" key="1">
    <citation type="submission" date="2018-06" db="EMBL/GenBank/DDBJ databases">
        <title>Genomic Encyclopedia of Type Strains, Phase IV (KMG-IV): sequencing the most valuable type-strain genomes for metagenomic binning, comparative biology and taxonomic classification.</title>
        <authorList>
            <person name="Goeker M."/>
        </authorList>
    </citation>
    <scope>NUCLEOTIDE SEQUENCE [LARGE SCALE GENOMIC DNA]</scope>
    <source>
        <strain evidence="8 9">DSM 25520</strain>
    </source>
</reference>
<gene>
    <name evidence="8" type="ORF">DFR37_10323</name>
</gene>
<dbReference type="PROSITE" id="PS00071">
    <property type="entry name" value="GAPDH"/>
    <property type="match status" value="1"/>
</dbReference>
<dbReference type="InterPro" id="IPR020829">
    <property type="entry name" value="GlycerAld_3-P_DH_cat"/>
</dbReference>
<comment type="caution">
    <text evidence="8">The sequence shown here is derived from an EMBL/GenBank/DDBJ whole genome shotgun (WGS) entry which is preliminary data.</text>
</comment>
<dbReference type="PANTHER" id="PTHR43148">
    <property type="entry name" value="GLYCERALDEHYDE-3-PHOSPHATE DEHYDROGENASE 2"/>
    <property type="match status" value="1"/>
</dbReference>
<comment type="subunit">
    <text evidence="1">Homotetramer.</text>
</comment>
<dbReference type="SUPFAM" id="SSF55347">
    <property type="entry name" value="Glyceraldehyde-3-phosphate dehydrogenase-like, C-terminal domain"/>
    <property type="match status" value="1"/>
</dbReference>
<dbReference type="Pfam" id="PF00044">
    <property type="entry name" value="Gp_dh_N"/>
    <property type="match status" value="1"/>
</dbReference>
<dbReference type="GO" id="GO:0016620">
    <property type="term" value="F:oxidoreductase activity, acting on the aldehyde or oxo group of donors, NAD or NADP as acceptor"/>
    <property type="evidence" value="ECO:0007669"/>
    <property type="project" value="InterPro"/>
</dbReference>
<dbReference type="InterPro" id="IPR020828">
    <property type="entry name" value="GlycerAld_3-P_DH_NAD(P)-bd"/>
</dbReference>
<dbReference type="InterPro" id="IPR020831">
    <property type="entry name" value="GlycerAld/Erythrose_P_DH"/>
</dbReference>
<evidence type="ECO:0000256" key="3">
    <source>
        <dbReference type="PIRSR" id="PIRSR000149-1"/>
    </source>
</evidence>
<evidence type="ECO:0000256" key="6">
    <source>
        <dbReference type="RuleBase" id="RU000397"/>
    </source>
</evidence>
<dbReference type="AlphaFoldDB" id="A0A366HDW6"/>
<dbReference type="SMART" id="SM00846">
    <property type="entry name" value="Gp_dh_N"/>
    <property type="match status" value="1"/>
</dbReference>
<feature type="active site" description="Nucleophile" evidence="3">
    <location>
        <position position="200"/>
    </location>
</feature>
<dbReference type="Proteomes" id="UP000253628">
    <property type="component" value="Unassembled WGS sequence"/>
</dbReference>
<keyword evidence="4" id="KW-0547">Nucleotide-binding</keyword>
<evidence type="ECO:0000313" key="8">
    <source>
        <dbReference type="EMBL" id="RBP40685.1"/>
    </source>
</evidence>
<proteinExistence type="inferred from homology"/>
<evidence type="ECO:0000313" key="9">
    <source>
        <dbReference type="Proteomes" id="UP000253628"/>
    </source>
</evidence>
<keyword evidence="4" id="KW-0520">NAD</keyword>
<evidence type="ECO:0000259" key="7">
    <source>
        <dbReference type="SMART" id="SM00846"/>
    </source>
</evidence>
<dbReference type="InterPro" id="IPR020830">
    <property type="entry name" value="GlycerAld_3-P_DH_AS"/>
</dbReference>
<protein>
    <submittedName>
        <fullName evidence="8">D-erythrose 4-phosphate dehydrogenase</fullName>
    </submittedName>
</protein>
<dbReference type="SUPFAM" id="SSF51735">
    <property type="entry name" value="NAD(P)-binding Rossmann-fold domains"/>
    <property type="match status" value="1"/>
</dbReference>
<dbReference type="RefSeq" id="WP_242341767.1">
    <property type="nucleotide sequence ID" value="NZ_JACCEU010000004.1"/>
</dbReference>
<feature type="binding site" evidence="4">
    <location>
        <position position="166"/>
    </location>
    <ligand>
        <name>NAD(+)</name>
        <dbReference type="ChEBI" id="CHEBI:57540"/>
    </ligand>
</feature>
<dbReference type="Gene3D" id="3.30.360.10">
    <property type="entry name" value="Dihydrodipicolinate Reductase, domain 2"/>
    <property type="match status" value="1"/>
</dbReference>
<dbReference type="FunFam" id="3.40.50.720:FF:000001">
    <property type="entry name" value="Glyceraldehyde-3-phosphate dehydrogenase"/>
    <property type="match status" value="1"/>
</dbReference>
<feature type="binding site" evidence="4">
    <location>
        <begin position="55"/>
        <end position="56"/>
    </location>
    <ligand>
        <name>NAD(+)</name>
        <dbReference type="ChEBI" id="CHEBI:57540"/>
    </ligand>
</feature>
<keyword evidence="9" id="KW-1185">Reference proteome</keyword>
<dbReference type="Pfam" id="PF02800">
    <property type="entry name" value="Gp_dh_C"/>
    <property type="match status" value="1"/>
</dbReference>
<name>A0A366HDW6_9BURK</name>
<dbReference type="EMBL" id="QNRQ01000003">
    <property type="protein sequence ID" value="RBP40685.1"/>
    <property type="molecule type" value="Genomic_DNA"/>
</dbReference>
<keyword evidence="2" id="KW-0560">Oxidoreductase</keyword>
<dbReference type="PIRSF" id="PIRSF000149">
    <property type="entry name" value="GAP_DH"/>
    <property type="match status" value="1"/>
</dbReference>
<feature type="binding site" evidence="4">
    <location>
        <position position="363"/>
    </location>
    <ligand>
        <name>NAD(+)</name>
        <dbReference type="ChEBI" id="CHEBI:57540"/>
    </ligand>
</feature>
<feature type="site" description="Activates thiol group during catalysis" evidence="5">
    <location>
        <position position="227"/>
    </location>
</feature>